<evidence type="ECO:0000256" key="1">
    <source>
        <dbReference type="SAM" id="MobiDB-lite"/>
    </source>
</evidence>
<dbReference type="EMBL" id="NEVQ01000011">
    <property type="protein sequence ID" value="OZI58149.1"/>
    <property type="molecule type" value="Genomic_DNA"/>
</dbReference>
<dbReference type="InterPro" id="IPR042252">
    <property type="entry name" value="MtfA_N"/>
</dbReference>
<sequence>MLRWLKGRGAAASAVAQMQARITPELWRDVLQAYPFLATLGAEEAEQLQARAAWLLASKTMNGARGQMLSDFMRLSIAAQAALPILNLSPTLYEGWDEIIVYPEGFSIPRVHQDDAGVVHEYDEEAAGEAWEGGPVILSWADTLPGDTAFNVIIHEFAHKLDLSSGDADGIPDLSAHPGLSQRTWRRILSSSLDQFTVALDTIEAAIPGDIDPESEAAAPWYSQLPLDPYAATDEAEFFAVSSEHFFVDPAPLALALPDWYELLRAYYRQDPLARATQGEPQSPDARTEQPGRS</sequence>
<comment type="caution">
    <text evidence="2">The sequence shown here is derived from an EMBL/GenBank/DDBJ whole genome shotgun (WGS) entry which is preliminary data.</text>
</comment>
<dbReference type="GO" id="GO:0005829">
    <property type="term" value="C:cytosol"/>
    <property type="evidence" value="ECO:0007669"/>
    <property type="project" value="TreeGrafter"/>
</dbReference>
<dbReference type="RefSeq" id="WP_094820212.1">
    <property type="nucleotide sequence ID" value="NZ_NEVO01000005.1"/>
</dbReference>
<dbReference type="PANTHER" id="PTHR30164">
    <property type="entry name" value="MTFA PEPTIDASE"/>
    <property type="match status" value="1"/>
</dbReference>
<dbReference type="CDD" id="cd20169">
    <property type="entry name" value="Peptidase_M90_mtfA"/>
    <property type="match status" value="1"/>
</dbReference>
<dbReference type="Pfam" id="PF06167">
    <property type="entry name" value="Peptidase_M90"/>
    <property type="match status" value="1"/>
</dbReference>
<dbReference type="GO" id="GO:0004177">
    <property type="term" value="F:aminopeptidase activity"/>
    <property type="evidence" value="ECO:0007669"/>
    <property type="project" value="TreeGrafter"/>
</dbReference>
<gene>
    <name evidence="2" type="ORF">CAL20_07480</name>
</gene>
<evidence type="ECO:0000313" key="3">
    <source>
        <dbReference type="Proteomes" id="UP000216885"/>
    </source>
</evidence>
<dbReference type="InterPro" id="IPR024079">
    <property type="entry name" value="MetalloPept_cat_dom_sf"/>
</dbReference>
<dbReference type="Proteomes" id="UP000216885">
    <property type="component" value="Unassembled WGS sequence"/>
</dbReference>
<protein>
    <recommendedName>
        <fullName evidence="4">Zinc-dependent peptidase</fullName>
    </recommendedName>
</protein>
<name>A0A261U8B7_9BORD</name>
<dbReference type="InterPro" id="IPR010384">
    <property type="entry name" value="MtfA_fam"/>
</dbReference>
<keyword evidence="3" id="KW-1185">Reference proteome</keyword>
<dbReference type="PANTHER" id="PTHR30164:SF2">
    <property type="entry name" value="PROTEIN MTFA"/>
    <property type="match status" value="1"/>
</dbReference>
<reference evidence="2 3" key="1">
    <citation type="submission" date="2017-05" db="EMBL/GenBank/DDBJ databases">
        <title>Complete and WGS of Bordetella genogroups.</title>
        <authorList>
            <person name="Spilker T."/>
            <person name="LiPuma J."/>
        </authorList>
    </citation>
    <scope>NUCLEOTIDE SEQUENCE [LARGE SCALE GENOMIC DNA]</scope>
    <source>
        <strain evidence="2 3">AU9919</strain>
    </source>
</reference>
<dbReference type="SUPFAM" id="SSF55486">
    <property type="entry name" value="Metalloproteases ('zincins'), catalytic domain"/>
    <property type="match status" value="1"/>
</dbReference>
<dbReference type="OrthoDB" id="9786424at2"/>
<dbReference type="GO" id="GO:0008237">
    <property type="term" value="F:metallopeptidase activity"/>
    <property type="evidence" value="ECO:0007669"/>
    <property type="project" value="InterPro"/>
</dbReference>
<accession>A0A261U8B7</accession>
<proteinExistence type="predicted"/>
<dbReference type="Gene3D" id="3.40.390.10">
    <property type="entry name" value="Collagenase (Catalytic Domain)"/>
    <property type="match status" value="1"/>
</dbReference>
<dbReference type="Gene3D" id="1.10.472.150">
    <property type="entry name" value="Glucose-regulated metallo-peptidase M90, N-terminal domain"/>
    <property type="match status" value="1"/>
</dbReference>
<evidence type="ECO:0000313" key="2">
    <source>
        <dbReference type="EMBL" id="OZI58149.1"/>
    </source>
</evidence>
<feature type="region of interest" description="Disordered" evidence="1">
    <location>
        <begin position="273"/>
        <end position="294"/>
    </location>
</feature>
<dbReference type="AlphaFoldDB" id="A0A261U8B7"/>
<evidence type="ECO:0008006" key="4">
    <source>
        <dbReference type="Google" id="ProtNLM"/>
    </source>
</evidence>
<organism evidence="2 3">
    <name type="scientific">Bordetella genomosp. 4</name>
    <dbReference type="NCBI Taxonomy" id="463044"/>
    <lineage>
        <taxon>Bacteria</taxon>
        <taxon>Pseudomonadati</taxon>
        <taxon>Pseudomonadota</taxon>
        <taxon>Betaproteobacteria</taxon>
        <taxon>Burkholderiales</taxon>
        <taxon>Alcaligenaceae</taxon>
        <taxon>Bordetella</taxon>
    </lineage>
</organism>